<dbReference type="OrthoDB" id="3243252at2"/>
<evidence type="ECO:0000313" key="3">
    <source>
        <dbReference type="Proteomes" id="UP000253792"/>
    </source>
</evidence>
<reference evidence="2 3" key="1">
    <citation type="journal article" date="2018" name="Elife">
        <title>Discovery and characterization of a prevalent human gut bacterial enzyme sufficient for the inactivation of a family of plant toxins.</title>
        <authorList>
            <person name="Koppel N."/>
            <person name="Bisanz J.E."/>
            <person name="Pandelia M.E."/>
            <person name="Turnbaugh P.J."/>
            <person name="Balskus E.P."/>
        </authorList>
    </citation>
    <scope>NUCLEOTIDE SEQUENCE [LARGE SCALE GENOMIC DNA]</scope>
    <source>
        <strain evidence="2">Anaerobia AP69FAA</strain>
        <strain evidence="3">anaerobia AP69FAA</strain>
    </source>
</reference>
<accession>A0A369L7W7</accession>
<evidence type="ECO:0008006" key="4">
    <source>
        <dbReference type="Google" id="ProtNLM"/>
    </source>
</evidence>
<organism evidence="2 3">
    <name type="scientific">Senegalimassilia anaerobia</name>
    <dbReference type="NCBI Taxonomy" id="1473216"/>
    <lineage>
        <taxon>Bacteria</taxon>
        <taxon>Bacillati</taxon>
        <taxon>Actinomycetota</taxon>
        <taxon>Coriobacteriia</taxon>
        <taxon>Coriobacteriales</taxon>
        <taxon>Coriobacteriaceae</taxon>
        <taxon>Senegalimassilia</taxon>
    </lineage>
</organism>
<dbReference type="AlphaFoldDB" id="A0A369L7W7"/>
<comment type="caution">
    <text evidence="2">The sequence shown here is derived from an EMBL/GenBank/DDBJ whole genome shotgun (WGS) entry which is preliminary data.</text>
</comment>
<name>A0A369L7W7_9ACTN</name>
<gene>
    <name evidence="1" type="ORF">C1880_09600</name>
    <name evidence="2" type="ORF">C1880_09605</name>
</gene>
<dbReference type="RefSeq" id="WP_114621271.1">
    <property type="nucleotide sequence ID" value="NZ_PPTP01000015.1"/>
</dbReference>
<sequence length="568" mass="64480">MSDKKKVEHSDQWWAERRREYIAKNDLLMESHPDWEFIPPVEFYRVLFPEGFLETKGVMIDWDEPGGGKPNAIALQFTNEFYKAKTKAGKEYDKRRIKRFTITDDLNGITERVSDSNDKNEAVFCAPVSYFGKARNGGNARFLHAFAIDLDGVGPQELSNVLKQISNGYDPNLPRWTSLPQPTFLVNSGTGFHLYYVLEKPIPLHPRFVPFLEEFKDKLTDYIWRDTTSQLEEKQFQGIYQAFRMPGTPTKLNGKTADSKIEDKYEAVAFCHYVGEGWDRKPYLCSLEYLLGYAGSKNDGKDAEELLKLMETGGKTPIEQAKGLWPEWYQTRIVEGRKANGRWTNNRALYDWWLKRIEDEATDHHRYWCLNALASYADKCGVPYDELERDSLALVPHLESLTTREDNHFSEQDALAAIQGYGDGSTHKLKVETISRRSAIGISRNKRNGRPQGEHLKIARFARDLNYGEPGGWGNKNGAPTKCDEIRAYAAEHPEASQRAIAKALGVSPTTVNKWLKPDQEPERGKAVAERLAGAKIRVESRLRAGEIAGGQVDLSAFASLLGRSSED</sequence>
<keyword evidence="3" id="KW-1185">Reference proteome</keyword>
<dbReference type="EMBL" id="PPTP01000015">
    <property type="protein sequence ID" value="RDB54285.1"/>
    <property type="molecule type" value="Genomic_DNA"/>
</dbReference>
<proteinExistence type="predicted"/>
<evidence type="ECO:0000313" key="1">
    <source>
        <dbReference type="EMBL" id="RDB54284.1"/>
    </source>
</evidence>
<dbReference type="EMBL" id="PPTP01000015">
    <property type="protein sequence ID" value="RDB54284.1"/>
    <property type="molecule type" value="Genomic_DNA"/>
</dbReference>
<evidence type="ECO:0000313" key="2">
    <source>
        <dbReference type="EMBL" id="RDB54285.1"/>
    </source>
</evidence>
<protein>
    <recommendedName>
        <fullName evidence="4">Helix-turn-helix domain-containing protein</fullName>
    </recommendedName>
</protein>
<dbReference type="Proteomes" id="UP000253792">
    <property type="component" value="Unassembled WGS sequence"/>
</dbReference>